<dbReference type="GO" id="GO:0004674">
    <property type="term" value="F:protein serine/threonine kinase activity"/>
    <property type="evidence" value="ECO:0007669"/>
    <property type="project" value="UniProtKB-KW"/>
</dbReference>
<dbReference type="InterPro" id="IPR011009">
    <property type="entry name" value="Kinase-like_dom_sf"/>
</dbReference>
<keyword evidence="16 24" id="KW-1133">Transmembrane helix</keyword>
<evidence type="ECO:0000256" key="18">
    <source>
        <dbReference type="ARBA" id="ARBA00023170"/>
    </source>
</evidence>
<keyword evidence="17 24" id="KW-0472">Membrane</keyword>
<dbReference type="InterPro" id="IPR050647">
    <property type="entry name" value="Plant_LRR-RLKs"/>
</dbReference>
<dbReference type="Pfam" id="PF00560">
    <property type="entry name" value="LRR_1"/>
    <property type="match status" value="5"/>
</dbReference>
<dbReference type="InterPro" id="IPR001611">
    <property type="entry name" value="Leu-rich_rpt"/>
</dbReference>
<feature type="domain" description="Protein kinase" evidence="26">
    <location>
        <begin position="663"/>
        <end position="955"/>
    </location>
</feature>
<evidence type="ECO:0000256" key="6">
    <source>
        <dbReference type="ARBA" id="ARBA00022527"/>
    </source>
</evidence>
<dbReference type="PROSITE" id="PS00108">
    <property type="entry name" value="PROTEIN_KINASE_ST"/>
    <property type="match status" value="1"/>
</dbReference>
<evidence type="ECO:0000256" key="3">
    <source>
        <dbReference type="ARBA" id="ARBA00009592"/>
    </source>
</evidence>
<protein>
    <recommendedName>
        <fullName evidence="4">non-specific serine/threonine protein kinase</fullName>
        <ecNumber evidence="4">2.7.11.1</ecNumber>
    </recommendedName>
</protein>
<keyword evidence="7" id="KW-0597">Phosphoprotein</keyword>
<evidence type="ECO:0000256" key="11">
    <source>
        <dbReference type="ARBA" id="ARBA00022729"/>
    </source>
</evidence>
<keyword evidence="8" id="KW-0433">Leucine-rich repeat</keyword>
<name>A0AAN7JHW9_9MYRT</name>
<evidence type="ECO:0000256" key="25">
    <source>
        <dbReference type="SAM" id="SignalP"/>
    </source>
</evidence>
<evidence type="ECO:0000256" key="19">
    <source>
        <dbReference type="ARBA" id="ARBA00023180"/>
    </source>
</evidence>
<feature type="transmembrane region" description="Helical" evidence="24">
    <location>
        <begin position="606"/>
        <end position="628"/>
    </location>
</feature>
<keyword evidence="14" id="KW-0418">Kinase</keyword>
<dbReference type="EMBL" id="JAXIOK010000022">
    <property type="protein sequence ID" value="KAK4743830.1"/>
    <property type="molecule type" value="Genomic_DNA"/>
</dbReference>
<dbReference type="PROSITE" id="PS50011">
    <property type="entry name" value="PROTEIN_KINASE_DOM"/>
    <property type="match status" value="1"/>
</dbReference>
<keyword evidence="6" id="KW-0723">Serine/threonine-protein kinase</keyword>
<keyword evidence="9" id="KW-0808">Transferase</keyword>
<gene>
    <name evidence="27" type="ORF">SAY87_010142</name>
</gene>
<evidence type="ECO:0000256" key="20">
    <source>
        <dbReference type="ARBA" id="ARBA00047899"/>
    </source>
</evidence>
<dbReference type="PROSITE" id="PS00107">
    <property type="entry name" value="PROTEIN_KINASE_ATP"/>
    <property type="match status" value="1"/>
</dbReference>
<dbReference type="Pfam" id="PF08263">
    <property type="entry name" value="LRRNT_2"/>
    <property type="match status" value="1"/>
</dbReference>
<dbReference type="PANTHER" id="PTHR48056:SF41">
    <property type="entry name" value="RECEPTOR-LIKE PROTEIN KINASE HAIKU2"/>
    <property type="match status" value="1"/>
</dbReference>
<keyword evidence="12" id="KW-0677">Repeat</keyword>
<keyword evidence="15 22" id="KW-0067">ATP-binding</keyword>
<comment type="similarity">
    <text evidence="3">Belongs to the RLP family.</text>
</comment>
<dbReference type="PROSITE" id="PS51450">
    <property type="entry name" value="LRR"/>
    <property type="match status" value="1"/>
</dbReference>
<dbReference type="SUPFAM" id="SSF52058">
    <property type="entry name" value="L domain-like"/>
    <property type="match status" value="2"/>
</dbReference>
<evidence type="ECO:0000256" key="24">
    <source>
        <dbReference type="SAM" id="Phobius"/>
    </source>
</evidence>
<dbReference type="GO" id="GO:0005524">
    <property type="term" value="F:ATP binding"/>
    <property type="evidence" value="ECO:0007669"/>
    <property type="project" value="UniProtKB-UniRule"/>
</dbReference>
<dbReference type="InterPro" id="IPR032675">
    <property type="entry name" value="LRR_dom_sf"/>
</dbReference>
<dbReference type="SUPFAM" id="SSF56112">
    <property type="entry name" value="Protein kinase-like (PK-like)"/>
    <property type="match status" value="1"/>
</dbReference>
<dbReference type="AlphaFoldDB" id="A0AAN7JHW9"/>
<dbReference type="InterPro" id="IPR000719">
    <property type="entry name" value="Prot_kinase_dom"/>
</dbReference>
<feature type="binding site" evidence="22">
    <location>
        <position position="691"/>
    </location>
    <ligand>
        <name>ATP</name>
        <dbReference type="ChEBI" id="CHEBI:30616"/>
    </ligand>
</feature>
<evidence type="ECO:0000313" key="27">
    <source>
        <dbReference type="EMBL" id="KAK4743830.1"/>
    </source>
</evidence>
<evidence type="ECO:0000256" key="4">
    <source>
        <dbReference type="ARBA" id="ARBA00012513"/>
    </source>
</evidence>
<dbReference type="Gene3D" id="1.10.510.10">
    <property type="entry name" value="Transferase(Phosphotransferase) domain 1"/>
    <property type="match status" value="1"/>
</dbReference>
<accession>A0AAN7JHW9</accession>
<dbReference type="Pfam" id="PF00069">
    <property type="entry name" value="Pkinase"/>
    <property type="match status" value="1"/>
</dbReference>
<evidence type="ECO:0000256" key="2">
    <source>
        <dbReference type="ARBA" id="ARBA00008684"/>
    </source>
</evidence>
<evidence type="ECO:0000256" key="8">
    <source>
        <dbReference type="ARBA" id="ARBA00022614"/>
    </source>
</evidence>
<evidence type="ECO:0000256" key="21">
    <source>
        <dbReference type="ARBA" id="ARBA00048679"/>
    </source>
</evidence>
<evidence type="ECO:0000313" key="28">
    <source>
        <dbReference type="Proteomes" id="UP001345219"/>
    </source>
</evidence>
<dbReference type="Proteomes" id="UP001345219">
    <property type="component" value="Chromosome 9"/>
</dbReference>
<organism evidence="27 28">
    <name type="scientific">Trapa incisa</name>
    <dbReference type="NCBI Taxonomy" id="236973"/>
    <lineage>
        <taxon>Eukaryota</taxon>
        <taxon>Viridiplantae</taxon>
        <taxon>Streptophyta</taxon>
        <taxon>Embryophyta</taxon>
        <taxon>Tracheophyta</taxon>
        <taxon>Spermatophyta</taxon>
        <taxon>Magnoliopsida</taxon>
        <taxon>eudicotyledons</taxon>
        <taxon>Gunneridae</taxon>
        <taxon>Pentapetalae</taxon>
        <taxon>rosids</taxon>
        <taxon>malvids</taxon>
        <taxon>Myrtales</taxon>
        <taxon>Lythraceae</taxon>
        <taxon>Trapa</taxon>
    </lineage>
</organism>
<keyword evidence="28" id="KW-1185">Reference proteome</keyword>
<dbReference type="GO" id="GO:0005886">
    <property type="term" value="C:plasma membrane"/>
    <property type="evidence" value="ECO:0007669"/>
    <property type="project" value="UniProtKB-SubCell"/>
</dbReference>
<dbReference type="InterPro" id="IPR017441">
    <property type="entry name" value="Protein_kinase_ATP_BS"/>
</dbReference>
<feature type="region of interest" description="Disordered" evidence="23">
    <location>
        <begin position="695"/>
        <end position="726"/>
    </location>
</feature>
<dbReference type="FunFam" id="3.80.10.10:FF:000111">
    <property type="entry name" value="LRR receptor-like serine/threonine-protein kinase ERECTA"/>
    <property type="match status" value="1"/>
</dbReference>
<feature type="chain" id="PRO_5042829082" description="non-specific serine/threonine protein kinase" evidence="25">
    <location>
        <begin position="22"/>
        <end position="983"/>
    </location>
</feature>
<evidence type="ECO:0000256" key="23">
    <source>
        <dbReference type="SAM" id="MobiDB-lite"/>
    </source>
</evidence>
<keyword evidence="5" id="KW-1003">Cell membrane</keyword>
<comment type="similarity">
    <text evidence="2">Belongs to the protein kinase superfamily. Ser/Thr protein kinase family.</text>
</comment>
<reference evidence="27 28" key="1">
    <citation type="journal article" date="2023" name="Hortic Res">
        <title>Pangenome of water caltrop reveals structural variations and asymmetric subgenome divergence after allopolyploidization.</title>
        <authorList>
            <person name="Zhang X."/>
            <person name="Chen Y."/>
            <person name="Wang L."/>
            <person name="Yuan Y."/>
            <person name="Fang M."/>
            <person name="Shi L."/>
            <person name="Lu R."/>
            <person name="Comes H.P."/>
            <person name="Ma Y."/>
            <person name="Chen Y."/>
            <person name="Huang G."/>
            <person name="Zhou Y."/>
            <person name="Zheng Z."/>
            <person name="Qiu Y."/>
        </authorList>
    </citation>
    <scope>NUCLEOTIDE SEQUENCE [LARGE SCALE GENOMIC DNA]</scope>
    <source>
        <tissue evidence="27">Roots</tissue>
    </source>
</reference>
<feature type="signal peptide" evidence="25">
    <location>
        <begin position="1"/>
        <end position="21"/>
    </location>
</feature>
<evidence type="ECO:0000256" key="14">
    <source>
        <dbReference type="ARBA" id="ARBA00022777"/>
    </source>
</evidence>
<evidence type="ECO:0000256" key="16">
    <source>
        <dbReference type="ARBA" id="ARBA00022989"/>
    </source>
</evidence>
<dbReference type="FunFam" id="1.10.510.10:FF:000417">
    <property type="entry name" value="Leucine-rich repeat receptor-like protein kinase"/>
    <property type="match status" value="1"/>
</dbReference>
<sequence>MSTARLLYILICLIFPSSSTSSVEELEILLNIPTALQSSPSSAAFISWIPENPLCSFAGITCNSNGSVLEIDLSGKQLSGELPLDSICHLSSVEKLAFGFNSLHGTLSNQLCRCTGLRYLDLANNRFAGQLPDLSTLVELHYLYLNNSGFSGAFPWDSLTAMTNLVALSIGDNHFDSSPFPKQILGLQHLNWLYMSNSSISGEILPEIGGMTELINLELSDNNLTGGIPPEVGRLTNLWQLELYNNSLTGRLPIGLRNLTKLESFDASMNYLDGDLSELRFLTNLLSLQLFMNGFSGGVPEEFGEFRKLVNLSLYMNKLTGPLPQKLGSWSEFDFIDVSENFLSGPIPPGMCKQGKMTKLLMLQNGFTGEIPATYGNCTTLTRFRVSKNSLSGSVPAEIWGLPALNIIDLAMNSLEGPITANIANARSLALLFVSNNQLSGKLPDEISSVRSLVAIDLSDNQFFGEIPSTIGELKRLCSLNMENNKFSGSIPDSLGSCSSLSNVNTARNLLTGEIPRSLGSLPVLNSLNLSNNKLSGQIPSTLSSLRLSLLDLSNNLLIGPIPVSLVQAYNGSFSGNLGLCNSEAIEVPFRQCPSTSHLDENKRTLIIGLIVPIVFFMMLLGIFLYMYSREEKHDDYSLKEELWDIKLFRILKFNEDEILDSIKPENLIGKGASGNVYKVALPNGKEVAVKHIWRSSSSPGGRGGRYRKRRRRSSPGHTSDKTEYESEVETLSSIRHIKVVNLYCTITSQDSSLLVYEYLQKGSLWDLLHTEGRNEGDKMELDWDARYEVALGAAEGLEYLHHGCEPPIIHRDIKSSNILLDEFLKPRIADFGLAMVVGSDPTHHVAGTLGYMAPENGYSYKMNEKSDVYSFGVVLMELVTGKRPIEPEFGENNDIVNWVSSQFKTPEGVLGLVDSQIPEPVREEAVKVLKIAILCTMALPPQRPTMTSVVHMLEDAKPCRLVRIINYNDSSDKDASLSEPES</sequence>
<dbReference type="InterPro" id="IPR013210">
    <property type="entry name" value="LRR_N_plant-typ"/>
</dbReference>
<evidence type="ECO:0000256" key="1">
    <source>
        <dbReference type="ARBA" id="ARBA00004162"/>
    </source>
</evidence>
<proteinExistence type="inferred from homology"/>
<evidence type="ECO:0000256" key="10">
    <source>
        <dbReference type="ARBA" id="ARBA00022692"/>
    </source>
</evidence>
<keyword evidence="18" id="KW-0675">Receptor</keyword>
<evidence type="ECO:0000256" key="5">
    <source>
        <dbReference type="ARBA" id="ARBA00022475"/>
    </source>
</evidence>
<dbReference type="FunFam" id="3.80.10.10:FF:000413">
    <property type="entry name" value="Inactive leucine-rich repeat receptor-like protein kinase"/>
    <property type="match status" value="1"/>
</dbReference>
<evidence type="ECO:0000256" key="13">
    <source>
        <dbReference type="ARBA" id="ARBA00022741"/>
    </source>
</evidence>
<dbReference type="EC" id="2.7.11.1" evidence="4"/>
<comment type="subcellular location">
    <subcellularLocation>
        <location evidence="1">Cell membrane</location>
        <topology evidence="1">Single-pass membrane protein</topology>
    </subcellularLocation>
</comment>
<dbReference type="SMART" id="SM00220">
    <property type="entry name" value="S_TKc"/>
    <property type="match status" value="1"/>
</dbReference>
<keyword evidence="10 24" id="KW-0812">Transmembrane</keyword>
<evidence type="ECO:0000256" key="12">
    <source>
        <dbReference type="ARBA" id="ARBA00022737"/>
    </source>
</evidence>
<keyword evidence="11 25" id="KW-0732">Signal</keyword>
<evidence type="ECO:0000256" key="9">
    <source>
        <dbReference type="ARBA" id="ARBA00022679"/>
    </source>
</evidence>
<dbReference type="Gene3D" id="3.30.200.20">
    <property type="entry name" value="Phosphorylase Kinase, domain 1"/>
    <property type="match status" value="1"/>
</dbReference>
<comment type="catalytic activity">
    <reaction evidence="20">
        <text>L-threonyl-[protein] + ATP = O-phospho-L-threonyl-[protein] + ADP + H(+)</text>
        <dbReference type="Rhea" id="RHEA:46608"/>
        <dbReference type="Rhea" id="RHEA-COMP:11060"/>
        <dbReference type="Rhea" id="RHEA-COMP:11605"/>
        <dbReference type="ChEBI" id="CHEBI:15378"/>
        <dbReference type="ChEBI" id="CHEBI:30013"/>
        <dbReference type="ChEBI" id="CHEBI:30616"/>
        <dbReference type="ChEBI" id="CHEBI:61977"/>
        <dbReference type="ChEBI" id="CHEBI:456216"/>
        <dbReference type="EC" id="2.7.11.1"/>
    </reaction>
</comment>
<evidence type="ECO:0000256" key="17">
    <source>
        <dbReference type="ARBA" id="ARBA00023136"/>
    </source>
</evidence>
<evidence type="ECO:0000259" key="26">
    <source>
        <dbReference type="PROSITE" id="PS50011"/>
    </source>
</evidence>
<evidence type="ECO:0000256" key="22">
    <source>
        <dbReference type="PROSITE-ProRule" id="PRU10141"/>
    </source>
</evidence>
<dbReference type="PANTHER" id="PTHR48056">
    <property type="entry name" value="LRR RECEPTOR-LIKE SERINE/THREONINE-PROTEIN KINASE-RELATED"/>
    <property type="match status" value="1"/>
</dbReference>
<feature type="compositionally biased region" description="Basic residues" evidence="23">
    <location>
        <begin position="705"/>
        <end position="715"/>
    </location>
</feature>
<dbReference type="FunFam" id="3.80.10.10:FF:000905">
    <property type="entry name" value="Receptor-like protein kinase 7"/>
    <property type="match status" value="1"/>
</dbReference>
<evidence type="ECO:0000256" key="7">
    <source>
        <dbReference type="ARBA" id="ARBA00022553"/>
    </source>
</evidence>
<comment type="caution">
    <text evidence="27">The sequence shown here is derived from an EMBL/GenBank/DDBJ whole genome shotgun (WGS) entry which is preliminary data.</text>
</comment>
<evidence type="ECO:0000256" key="15">
    <source>
        <dbReference type="ARBA" id="ARBA00022840"/>
    </source>
</evidence>
<keyword evidence="19" id="KW-0325">Glycoprotein</keyword>
<comment type="catalytic activity">
    <reaction evidence="21">
        <text>L-seryl-[protein] + ATP = O-phospho-L-seryl-[protein] + ADP + H(+)</text>
        <dbReference type="Rhea" id="RHEA:17989"/>
        <dbReference type="Rhea" id="RHEA-COMP:9863"/>
        <dbReference type="Rhea" id="RHEA-COMP:11604"/>
        <dbReference type="ChEBI" id="CHEBI:15378"/>
        <dbReference type="ChEBI" id="CHEBI:29999"/>
        <dbReference type="ChEBI" id="CHEBI:30616"/>
        <dbReference type="ChEBI" id="CHEBI:83421"/>
        <dbReference type="ChEBI" id="CHEBI:456216"/>
        <dbReference type="EC" id="2.7.11.1"/>
    </reaction>
</comment>
<dbReference type="Gene3D" id="3.80.10.10">
    <property type="entry name" value="Ribonuclease Inhibitor"/>
    <property type="match status" value="3"/>
</dbReference>
<dbReference type="InterPro" id="IPR008271">
    <property type="entry name" value="Ser/Thr_kinase_AS"/>
</dbReference>
<keyword evidence="13 22" id="KW-0547">Nucleotide-binding</keyword>